<dbReference type="InterPro" id="IPR024168">
    <property type="entry name" value="Catalase_SrpA-type_pred"/>
</dbReference>
<evidence type="ECO:0000313" key="2">
    <source>
        <dbReference type="EMBL" id="KAF9505982.1"/>
    </source>
</evidence>
<dbReference type="PROSITE" id="PS51402">
    <property type="entry name" value="CATALASE_3"/>
    <property type="match status" value="1"/>
</dbReference>
<dbReference type="InterPro" id="IPR020835">
    <property type="entry name" value="Catalase_sf"/>
</dbReference>
<dbReference type="AlphaFoldDB" id="A0A9P6AI50"/>
<dbReference type="GO" id="GO:0042542">
    <property type="term" value="P:response to hydrogen peroxide"/>
    <property type="evidence" value="ECO:0007669"/>
    <property type="project" value="TreeGrafter"/>
</dbReference>
<evidence type="ECO:0000259" key="1">
    <source>
        <dbReference type="SMART" id="SM01060"/>
    </source>
</evidence>
<dbReference type="GO" id="GO:0020037">
    <property type="term" value="F:heme binding"/>
    <property type="evidence" value="ECO:0007669"/>
    <property type="project" value="InterPro"/>
</dbReference>
<keyword evidence="3" id="KW-1185">Reference proteome</keyword>
<feature type="domain" description="Catalase core" evidence="1">
    <location>
        <begin position="1"/>
        <end position="306"/>
    </location>
</feature>
<sequence length="306" mass="33295">MPLPADENLIALSEDLIAGFQTLFGKHPGFRPNHARGVLLTGTFVPSSFAATLSSAPHFNQSSIPVTVRFSDATGLPLISDTNPAANPRSLSIRFHLGAVHSVNSFLARTGEEFLEFLHASAASPPGGPSPSPREKFLAAHPAALRFVQTPKPSPSSFARENYFGVHAYKFTNNDGNEQFARYRFAPDAGADHLDVDATVAKDPDFLFNEINTRISQGPVSFQLLAQIAEDGDTLDDVTVSWPETRQVLDLGTFTLDAFVEDDAQEQKNIIFDPIPRVQGIEPSDDPLLELRAAVYLLSGRQRRAA</sequence>
<dbReference type="OrthoDB" id="2379805at2759"/>
<evidence type="ECO:0000313" key="3">
    <source>
        <dbReference type="Proteomes" id="UP000886523"/>
    </source>
</evidence>
<dbReference type="PIRSF" id="PIRSF000296">
    <property type="entry name" value="SrpA"/>
    <property type="match status" value="1"/>
</dbReference>
<proteinExistence type="predicted"/>
<dbReference type="CDD" id="cd08153">
    <property type="entry name" value="srpA_like"/>
    <property type="match status" value="1"/>
</dbReference>
<dbReference type="GO" id="GO:0042744">
    <property type="term" value="P:hydrogen peroxide catabolic process"/>
    <property type="evidence" value="ECO:0007669"/>
    <property type="project" value="TreeGrafter"/>
</dbReference>
<dbReference type="Proteomes" id="UP000886523">
    <property type="component" value="Unassembled WGS sequence"/>
</dbReference>
<dbReference type="Gene3D" id="1.20.1280.120">
    <property type="match status" value="1"/>
</dbReference>
<dbReference type="SMART" id="SM01060">
    <property type="entry name" value="Catalase"/>
    <property type="match status" value="1"/>
</dbReference>
<dbReference type="PANTHER" id="PTHR11465:SF62">
    <property type="entry name" value="CATALASE T"/>
    <property type="match status" value="1"/>
</dbReference>
<dbReference type="PANTHER" id="PTHR11465">
    <property type="entry name" value="CATALASE"/>
    <property type="match status" value="1"/>
</dbReference>
<dbReference type="GO" id="GO:0005777">
    <property type="term" value="C:peroxisome"/>
    <property type="evidence" value="ECO:0007669"/>
    <property type="project" value="TreeGrafter"/>
</dbReference>
<dbReference type="InterPro" id="IPR011614">
    <property type="entry name" value="Catalase_core"/>
</dbReference>
<organism evidence="2 3">
    <name type="scientific">Hydnum rufescens UP504</name>
    <dbReference type="NCBI Taxonomy" id="1448309"/>
    <lineage>
        <taxon>Eukaryota</taxon>
        <taxon>Fungi</taxon>
        <taxon>Dikarya</taxon>
        <taxon>Basidiomycota</taxon>
        <taxon>Agaricomycotina</taxon>
        <taxon>Agaricomycetes</taxon>
        <taxon>Cantharellales</taxon>
        <taxon>Hydnaceae</taxon>
        <taxon>Hydnum</taxon>
    </lineage>
</organism>
<name>A0A9P6AI50_9AGAM</name>
<dbReference type="InterPro" id="IPR018028">
    <property type="entry name" value="Catalase"/>
</dbReference>
<gene>
    <name evidence="2" type="ORF">BS47DRAFT_1353389</name>
</gene>
<reference evidence="2" key="1">
    <citation type="journal article" date="2020" name="Nat. Commun.">
        <title>Large-scale genome sequencing of mycorrhizal fungi provides insights into the early evolution of symbiotic traits.</title>
        <authorList>
            <person name="Miyauchi S."/>
            <person name="Kiss E."/>
            <person name="Kuo A."/>
            <person name="Drula E."/>
            <person name="Kohler A."/>
            <person name="Sanchez-Garcia M."/>
            <person name="Morin E."/>
            <person name="Andreopoulos B."/>
            <person name="Barry K.W."/>
            <person name="Bonito G."/>
            <person name="Buee M."/>
            <person name="Carver A."/>
            <person name="Chen C."/>
            <person name="Cichocki N."/>
            <person name="Clum A."/>
            <person name="Culley D."/>
            <person name="Crous P.W."/>
            <person name="Fauchery L."/>
            <person name="Girlanda M."/>
            <person name="Hayes R.D."/>
            <person name="Keri Z."/>
            <person name="LaButti K."/>
            <person name="Lipzen A."/>
            <person name="Lombard V."/>
            <person name="Magnuson J."/>
            <person name="Maillard F."/>
            <person name="Murat C."/>
            <person name="Nolan M."/>
            <person name="Ohm R.A."/>
            <person name="Pangilinan J."/>
            <person name="Pereira M.F."/>
            <person name="Perotto S."/>
            <person name="Peter M."/>
            <person name="Pfister S."/>
            <person name="Riley R."/>
            <person name="Sitrit Y."/>
            <person name="Stielow J.B."/>
            <person name="Szollosi G."/>
            <person name="Zifcakova L."/>
            <person name="Stursova M."/>
            <person name="Spatafora J.W."/>
            <person name="Tedersoo L."/>
            <person name="Vaario L.M."/>
            <person name="Yamada A."/>
            <person name="Yan M."/>
            <person name="Wang P."/>
            <person name="Xu J."/>
            <person name="Bruns T."/>
            <person name="Baldrian P."/>
            <person name="Vilgalys R."/>
            <person name="Dunand C."/>
            <person name="Henrissat B."/>
            <person name="Grigoriev I.V."/>
            <person name="Hibbett D."/>
            <person name="Nagy L.G."/>
            <person name="Martin F.M."/>
        </authorList>
    </citation>
    <scope>NUCLEOTIDE SEQUENCE</scope>
    <source>
        <strain evidence="2">UP504</strain>
    </source>
</reference>
<protein>
    <recommendedName>
        <fullName evidence="1">Catalase core domain-containing protein</fullName>
    </recommendedName>
</protein>
<accession>A0A9P6AI50</accession>
<dbReference type="EMBL" id="MU129129">
    <property type="protein sequence ID" value="KAF9505982.1"/>
    <property type="molecule type" value="Genomic_DNA"/>
</dbReference>
<dbReference type="Gene3D" id="2.40.180.10">
    <property type="entry name" value="Catalase core domain"/>
    <property type="match status" value="1"/>
</dbReference>
<comment type="caution">
    <text evidence="2">The sequence shown here is derived from an EMBL/GenBank/DDBJ whole genome shotgun (WGS) entry which is preliminary data.</text>
</comment>
<dbReference type="SUPFAM" id="SSF56634">
    <property type="entry name" value="Heme-dependent catalase-like"/>
    <property type="match status" value="1"/>
</dbReference>
<dbReference type="Pfam" id="PF00199">
    <property type="entry name" value="Catalase"/>
    <property type="match status" value="1"/>
</dbReference>
<dbReference type="GO" id="GO:0005739">
    <property type="term" value="C:mitochondrion"/>
    <property type="evidence" value="ECO:0007669"/>
    <property type="project" value="TreeGrafter"/>
</dbReference>
<dbReference type="GO" id="GO:0004096">
    <property type="term" value="F:catalase activity"/>
    <property type="evidence" value="ECO:0007669"/>
    <property type="project" value="InterPro"/>
</dbReference>